<sequence>MNMIALEVFSPRGREGQFGFYSVPRVGEEVVFPGGGRATVRQVVHFADQVKDGRPPPLTQIYVS</sequence>
<dbReference type="RefSeq" id="WP_103127741.1">
    <property type="nucleotide sequence ID" value="NZ_BFAG01000001.1"/>
</dbReference>
<protein>
    <submittedName>
        <fullName evidence="1">Uncharacterized protein</fullName>
    </submittedName>
</protein>
<evidence type="ECO:0000313" key="2">
    <source>
        <dbReference type="Proteomes" id="UP000236569"/>
    </source>
</evidence>
<comment type="caution">
    <text evidence="1">The sequence shown here is derived from an EMBL/GenBank/DDBJ whole genome shotgun (WGS) entry which is preliminary data.</text>
</comment>
<keyword evidence="2" id="KW-1185">Reference proteome</keyword>
<dbReference type="EMBL" id="BFAG01000001">
    <property type="protein sequence ID" value="GBF04175.1"/>
    <property type="molecule type" value="Genomic_DNA"/>
</dbReference>
<proteinExistence type="predicted"/>
<reference evidence="2" key="1">
    <citation type="submission" date="2018-01" db="EMBL/GenBank/DDBJ databases">
        <title>Draft Genome Sequence of the Radioresistant Bacterium Deinococcus aerius TR0125, Isolated from the Higher Atmosphere above Japan.</title>
        <authorList>
            <person name="Satoh K."/>
            <person name="Arai H."/>
            <person name="Sanzen T."/>
            <person name="Kawaguchi Y."/>
            <person name="Hayashi H."/>
            <person name="Yokobori S."/>
            <person name="Yamagishi A."/>
            <person name="Oono Y."/>
            <person name="Narumi I."/>
        </authorList>
    </citation>
    <scope>NUCLEOTIDE SEQUENCE [LARGE SCALE GENOMIC DNA]</scope>
    <source>
        <strain evidence="2">TR0125</strain>
    </source>
</reference>
<name>A0A2I9DUV9_9DEIO</name>
<evidence type="ECO:0000313" key="1">
    <source>
        <dbReference type="EMBL" id="GBF04175.1"/>
    </source>
</evidence>
<dbReference type="AlphaFoldDB" id="A0A2I9DUV9"/>
<gene>
    <name evidence="1" type="ORF">DAERI_010347</name>
</gene>
<accession>A0A2I9DUV9</accession>
<organism evidence="1 2">
    <name type="scientific">Deinococcus aerius</name>
    <dbReference type="NCBI Taxonomy" id="200253"/>
    <lineage>
        <taxon>Bacteria</taxon>
        <taxon>Thermotogati</taxon>
        <taxon>Deinococcota</taxon>
        <taxon>Deinococci</taxon>
        <taxon>Deinococcales</taxon>
        <taxon>Deinococcaceae</taxon>
        <taxon>Deinococcus</taxon>
    </lineage>
</organism>
<dbReference type="Proteomes" id="UP000236569">
    <property type="component" value="Unassembled WGS sequence"/>
</dbReference>